<dbReference type="PANTHER" id="PTHR13621">
    <property type="entry name" value="PROLINE-RICH PROTEIN PRCC"/>
    <property type="match status" value="1"/>
</dbReference>
<feature type="compositionally biased region" description="Low complexity" evidence="1">
    <location>
        <begin position="490"/>
        <end position="521"/>
    </location>
</feature>
<gene>
    <name evidence="2" type="ORF">GYMLUDRAFT_61184</name>
</gene>
<name>A0A0D0C5J7_9AGAR</name>
<feature type="region of interest" description="Disordered" evidence="1">
    <location>
        <begin position="814"/>
        <end position="834"/>
    </location>
</feature>
<evidence type="ECO:0000313" key="2">
    <source>
        <dbReference type="EMBL" id="KIK57789.1"/>
    </source>
</evidence>
<feature type="compositionally biased region" description="Polar residues" evidence="1">
    <location>
        <begin position="598"/>
        <end position="612"/>
    </location>
</feature>
<evidence type="ECO:0000313" key="3">
    <source>
        <dbReference type="Proteomes" id="UP000053593"/>
    </source>
</evidence>
<proteinExistence type="predicted"/>
<protein>
    <submittedName>
        <fullName evidence="2">Uncharacterized protein</fullName>
    </submittedName>
</protein>
<dbReference type="PANTHER" id="PTHR13621:SF2">
    <property type="entry name" value="PROLINE-RICH PROTEIN PRCC"/>
    <property type="match status" value="1"/>
</dbReference>
<feature type="region of interest" description="Disordered" evidence="1">
    <location>
        <begin position="487"/>
        <end position="620"/>
    </location>
</feature>
<dbReference type="OrthoDB" id="2555634at2759"/>
<dbReference type="AlphaFoldDB" id="A0A0D0C5J7"/>
<accession>A0A0D0C5J7</accession>
<keyword evidence="3" id="KW-1185">Reference proteome</keyword>
<dbReference type="Proteomes" id="UP000053593">
    <property type="component" value="Unassembled WGS sequence"/>
</dbReference>
<dbReference type="EMBL" id="KN834789">
    <property type="protein sequence ID" value="KIK57789.1"/>
    <property type="molecule type" value="Genomic_DNA"/>
</dbReference>
<evidence type="ECO:0000256" key="1">
    <source>
        <dbReference type="SAM" id="MobiDB-lite"/>
    </source>
</evidence>
<sequence length="887" mass="97050">MNEESLAPSSYEHLRSPLTVHRYAPGDNVLTQAVAKALLDEGAHLVQQFRDHTLWHDVQARAIKNAVPSSESRMLSFTLSGLPPRVQGDLESAFSVSGAALKDWSEPPTANEIFCLDELEEFESSDFSGLLSISRHSELSHRSNPDTASLSYAQLELDSISGPGSLSKHSSPVSEAGANSEGTVEDHSRKAFMEDNFRLWTGSLQHIIQRPHMLPPKSMMRLDFSATKSHIQHEPIYLPPFTEFPDSDDYDRRAWIIPVRGLLPSTWTDLGASSAQVLDAEDSCSSPYLATVQRTKSTIYWSHAALKRFWTYLSTLRSSNDFGGLGVSFHPVPLGRLELESNSSVSLEPGSQSQSPSSLRDCDYFKVYHDALVSMHLRHALNLFTFVDSTDSELEQHVQLSELTTQQEDQRGTDSVEGMSTLKSKNLSFLEGAKLVLLNQQMSFQFVFDDRTCGEVSNIMILCERLAASAQFLSSTFNHDMLGVEGYGSGSESESEQPSKATQSTKKSSLSLPPPSSSSKAPAKKKKITIGLPTLKPADAEEDEDNLRLEQPPAKKPRLGAGKGSSSLLSMLPAPKQKAAASAPERVLGSGTGPGLVFNTSRAAGTVSSSSHVENDTAGDDLLETSSTADEQSASATSFAFRPPSIAKGKANISLEGSRPKAALKSGTSSSVLAPDFFGLGTFRISFLRHTTDCDTSSLGSASSSSSSSIPKITMPLAPSVPISSAPEIAAFEVPEPSVNDPYPGYYQLPSGEWRQHDLEYYEKFRKKWEKDYNNHIRALEKGAMKGFEGYDRDDTADVDAAKEMEKAKLEIKEREERKAVSKNQGQPEKPKMNITAAKLSGRARSRHQLATLLNEAFENREALEEKIAEGRRNRKEAGNKYECSGF</sequence>
<dbReference type="HOGENOM" id="CLU_325172_0_0_1"/>
<organism evidence="2 3">
    <name type="scientific">Collybiopsis luxurians FD-317 M1</name>
    <dbReference type="NCBI Taxonomy" id="944289"/>
    <lineage>
        <taxon>Eukaryota</taxon>
        <taxon>Fungi</taxon>
        <taxon>Dikarya</taxon>
        <taxon>Basidiomycota</taxon>
        <taxon>Agaricomycotina</taxon>
        <taxon>Agaricomycetes</taxon>
        <taxon>Agaricomycetidae</taxon>
        <taxon>Agaricales</taxon>
        <taxon>Marasmiineae</taxon>
        <taxon>Omphalotaceae</taxon>
        <taxon>Collybiopsis</taxon>
        <taxon>Collybiopsis luxurians</taxon>
    </lineage>
</organism>
<feature type="compositionally biased region" description="Polar residues" evidence="1">
    <location>
        <begin position="163"/>
        <end position="173"/>
    </location>
</feature>
<reference evidence="2 3" key="1">
    <citation type="submission" date="2014-04" db="EMBL/GenBank/DDBJ databases">
        <title>Evolutionary Origins and Diversification of the Mycorrhizal Mutualists.</title>
        <authorList>
            <consortium name="DOE Joint Genome Institute"/>
            <consortium name="Mycorrhizal Genomics Consortium"/>
            <person name="Kohler A."/>
            <person name="Kuo A."/>
            <person name="Nagy L.G."/>
            <person name="Floudas D."/>
            <person name="Copeland A."/>
            <person name="Barry K.W."/>
            <person name="Cichocki N."/>
            <person name="Veneault-Fourrey C."/>
            <person name="LaButti K."/>
            <person name="Lindquist E.A."/>
            <person name="Lipzen A."/>
            <person name="Lundell T."/>
            <person name="Morin E."/>
            <person name="Murat C."/>
            <person name="Riley R."/>
            <person name="Ohm R."/>
            <person name="Sun H."/>
            <person name="Tunlid A."/>
            <person name="Henrissat B."/>
            <person name="Grigoriev I.V."/>
            <person name="Hibbett D.S."/>
            <person name="Martin F."/>
        </authorList>
    </citation>
    <scope>NUCLEOTIDE SEQUENCE [LARGE SCALE GENOMIC DNA]</scope>
    <source>
        <strain evidence="2 3">FD-317 M1</strain>
    </source>
</reference>
<feature type="region of interest" description="Disordered" evidence="1">
    <location>
        <begin position="163"/>
        <end position="186"/>
    </location>
</feature>
<feature type="compositionally biased region" description="Low complexity" evidence="1">
    <location>
        <begin position="564"/>
        <end position="584"/>
    </location>
</feature>
<dbReference type="Pfam" id="PF10253">
    <property type="entry name" value="PRCC"/>
    <property type="match status" value="1"/>
</dbReference>
<dbReference type="InterPro" id="IPR018800">
    <property type="entry name" value="PRCC"/>
</dbReference>
<dbReference type="GO" id="GO:0005634">
    <property type="term" value="C:nucleus"/>
    <property type="evidence" value="ECO:0007669"/>
    <property type="project" value="TreeGrafter"/>
</dbReference>